<feature type="non-terminal residue" evidence="1">
    <location>
        <position position="1"/>
    </location>
</feature>
<dbReference type="AlphaFoldDB" id="A0A0F9FXY3"/>
<comment type="caution">
    <text evidence="1">The sequence shown here is derived from an EMBL/GenBank/DDBJ whole genome shotgun (WGS) entry which is preliminary data.</text>
</comment>
<protein>
    <submittedName>
        <fullName evidence="1">Uncharacterized protein</fullName>
    </submittedName>
</protein>
<name>A0A0F9FXY3_9ZZZZ</name>
<proteinExistence type="predicted"/>
<reference evidence="1" key="1">
    <citation type="journal article" date="2015" name="Nature">
        <title>Complex archaea that bridge the gap between prokaryotes and eukaryotes.</title>
        <authorList>
            <person name="Spang A."/>
            <person name="Saw J.H."/>
            <person name="Jorgensen S.L."/>
            <person name="Zaremba-Niedzwiedzka K."/>
            <person name="Martijn J."/>
            <person name="Lind A.E."/>
            <person name="van Eijk R."/>
            <person name="Schleper C."/>
            <person name="Guy L."/>
            <person name="Ettema T.J."/>
        </authorList>
    </citation>
    <scope>NUCLEOTIDE SEQUENCE</scope>
</reference>
<dbReference type="EMBL" id="LAZR01028561">
    <property type="protein sequence ID" value="KKL62220.1"/>
    <property type="molecule type" value="Genomic_DNA"/>
</dbReference>
<organism evidence="1">
    <name type="scientific">marine sediment metagenome</name>
    <dbReference type="NCBI Taxonomy" id="412755"/>
    <lineage>
        <taxon>unclassified sequences</taxon>
        <taxon>metagenomes</taxon>
        <taxon>ecological metagenomes</taxon>
    </lineage>
</organism>
<evidence type="ECO:0000313" key="1">
    <source>
        <dbReference type="EMBL" id="KKL62220.1"/>
    </source>
</evidence>
<accession>A0A0F9FXY3</accession>
<gene>
    <name evidence="1" type="ORF">LCGC14_2187450</name>
</gene>
<sequence>LKLHDIEVDYHEADWKDTKELIEGAHAMYLKHPGWLMYYASGDTWGIDANYVFFTSKPVDNEVIDSIGEYIIEYGADLPGEEA</sequence>